<dbReference type="RefSeq" id="WP_153834518.1">
    <property type="nucleotide sequence ID" value="NZ_JBHUMW010000016.1"/>
</dbReference>
<accession>A0A6N7QW23</accession>
<reference evidence="1 2" key="1">
    <citation type="submission" date="2019-10" db="EMBL/GenBank/DDBJ databases">
        <title>Gracilibacillus salitolerans sp. nov., a moderate halophile isolated from a saline soil in northwest China.</title>
        <authorList>
            <person name="Gan L."/>
        </authorList>
    </citation>
    <scope>NUCLEOTIDE SEQUENCE [LARGE SCALE GENOMIC DNA]</scope>
    <source>
        <strain evidence="1 2">TP2-8</strain>
    </source>
</reference>
<gene>
    <name evidence="1" type="ORF">GH885_05095</name>
</gene>
<comment type="caution">
    <text evidence="1">The sequence shown here is derived from an EMBL/GenBank/DDBJ whole genome shotgun (WGS) entry which is preliminary data.</text>
</comment>
<dbReference type="Proteomes" id="UP000435187">
    <property type="component" value="Unassembled WGS sequence"/>
</dbReference>
<sequence length="463" mass="55162">MTMLSREMLKQQRILKSLSSVSLRLIPFLAANTDLDKRINIMLEHIKAANIMTPRLIKEALGKLEKIQWIYRGKDGYLYSNFNTISTADNHNFHYINLYKFFQSDEFKKLYKRQLQFLFYILSAKLPGHEHSLAIEHLYQNRTNAKDVKLDFFISFEDMISNLLDLINKGFFEVRLAASKEILNKNTKNLKERLYTFAEKTGKRKKRMSQNEVKHHIIHIRIAKDLVTKDQICDIYDMTRLATLQDLKSIAKDFGCSLDSFDVKALEKVHMVKAKIYREFGDVGIQLYREGLKDFFKNRSHAFQNLMENGDFGNTIKNFYVIPRIEQRLKSLFEQVKNDYFTKSLNFKHAIKDSKPFISYIMEESYNDNLIILDRELEVAYSFIYNQFTQVDKIWYEFKEKVEKIYKDEAEAHGNDRNKVFYLAIQRQLNQKERTISEIKRDSNYKRERREKLLYNPYVAITE</sequence>
<keyword evidence="2" id="KW-1185">Reference proteome</keyword>
<proteinExistence type="predicted"/>
<dbReference type="AlphaFoldDB" id="A0A6N7QW23"/>
<evidence type="ECO:0000313" key="2">
    <source>
        <dbReference type="Proteomes" id="UP000435187"/>
    </source>
</evidence>
<evidence type="ECO:0000313" key="1">
    <source>
        <dbReference type="EMBL" id="MRI65724.1"/>
    </source>
</evidence>
<protein>
    <submittedName>
        <fullName evidence="1">Uncharacterized protein</fullName>
    </submittedName>
</protein>
<organism evidence="1 2">
    <name type="scientific">Gracilibacillus thailandensis</name>
    <dbReference type="NCBI Taxonomy" id="563735"/>
    <lineage>
        <taxon>Bacteria</taxon>
        <taxon>Bacillati</taxon>
        <taxon>Bacillota</taxon>
        <taxon>Bacilli</taxon>
        <taxon>Bacillales</taxon>
        <taxon>Bacillaceae</taxon>
        <taxon>Gracilibacillus</taxon>
    </lineage>
</organism>
<dbReference type="EMBL" id="WJEE01000007">
    <property type="protein sequence ID" value="MRI65724.1"/>
    <property type="molecule type" value="Genomic_DNA"/>
</dbReference>
<name>A0A6N7QW23_9BACI</name>